<reference evidence="1 2" key="1">
    <citation type="journal article" date="2020" name="Nature">
        <title>Six reference-quality genomes reveal evolution of bat adaptations.</title>
        <authorList>
            <person name="Jebb D."/>
            <person name="Huang Z."/>
            <person name="Pippel M."/>
            <person name="Hughes G.M."/>
            <person name="Lavrichenko K."/>
            <person name="Devanna P."/>
            <person name="Winkler S."/>
            <person name="Jermiin L.S."/>
            <person name="Skirmuntt E.C."/>
            <person name="Katzourakis A."/>
            <person name="Burkitt-Gray L."/>
            <person name="Ray D.A."/>
            <person name="Sullivan K.A.M."/>
            <person name="Roscito J.G."/>
            <person name="Kirilenko B.M."/>
            <person name="Davalos L.M."/>
            <person name="Corthals A.P."/>
            <person name="Power M.L."/>
            <person name="Jones G."/>
            <person name="Ransome R.D."/>
            <person name="Dechmann D.K.N."/>
            <person name="Locatelli A.G."/>
            <person name="Puechmaille S.J."/>
            <person name="Fedrigo O."/>
            <person name="Jarvis E.D."/>
            <person name="Hiller M."/>
            <person name="Vernes S.C."/>
            <person name="Myers E.W."/>
            <person name="Teeling E.C."/>
        </authorList>
    </citation>
    <scope>NUCLEOTIDE SEQUENCE [LARGE SCALE GENOMIC DNA]</scope>
    <source>
        <strain evidence="1">MRouAeg1</strain>
        <tissue evidence="1">Muscle</tissue>
    </source>
</reference>
<sequence>MQLESSFRKQMIGLGGFISSHPEWHLAVFRGDYKRVRVTRHREELTAAPVPQRAAGVCVSWGGGGAEPPPCPALCLLLGVPASFIFFKAGRIKLNLHSPPDMSPAPVKPPQPFLQVRCHPETANIS</sequence>
<accession>A0A7J8JFP6</accession>
<gene>
    <name evidence="1" type="ORF">HJG63_010112</name>
</gene>
<organism evidence="1 2">
    <name type="scientific">Rousettus aegyptiacus</name>
    <name type="common">Egyptian fruit bat</name>
    <name type="synonym">Pteropus aegyptiacus</name>
    <dbReference type="NCBI Taxonomy" id="9407"/>
    <lineage>
        <taxon>Eukaryota</taxon>
        <taxon>Metazoa</taxon>
        <taxon>Chordata</taxon>
        <taxon>Craniata</taxon>
        <taxon>Vertebrata</taxon>
        <taxon>Euteleostomi</taxon>
        <taxon>Mammalia</taxon>
        <taxon>Eutheria</taxon>
        <taxon>Laurasiatheria</taxon>
        <taxon>Chiroptera</taxon>
        <taxon>Yinpterochiroptera</taxon>
        <taxon>Pteropodoidea</taxon>
        <taxon>Pteropodidae</taxon>
        <taxon>Rousettinae</taxon>
        <taxon>Rousettus</taxon>
    </lineage>
</organism>
<evidence type="ECO:0000313" key="2">
    <source>
        <dbReference type="Proteomes" id="UP000593571"/>
    </source>
</evidence>
<dbReference type="Proteomes" id="UP000593571">
    <property type="component" value="Unassembled WGS sequence"/>
</dbReference>
<dbReference type="AlphaFoldDB" id="A0A7J8JFP6"/>
<dbReference type="EMBL" id="JACASE010000002">
    <property type="protein sequence ID" value="KAF6495713.1"/>
    <property type="molecule type" value="Genomic_DNA"/>
</dbReference>
<protein>
    <submittedName>
        <fullName evidence="1">Uncharacterized protein</fullName>
    </submittedName>
</protein>
<name>A0A7J8JFP6_ROUAE</name>
<evidence type="ECO:0000313" key="1">
    <source>
        <dbReference type="EMBL" id="KAF6495713.1"/>
    </source>
</evidence>
<proteinExistence type="predicted"/>
<comment type="caution">
    <text evidence="1">The sequence shown here is derived from an EMBL/GenBank/DDBJ whole genome shotgun (WGS) entry which is preliminary data.</text>
</comment>
<keyword evidence="2" id="KW-1185">Reference proteome</keyword>